<name>A0ACC2XVT6_9TREE</name>
<evidence type="ECO:0000313" key="1">
    <source>
        <dbReference type="EMBL" id="KAJ9127136.1"/>
    </source>
</evidence>
<evidence type="ECO:0000313" key="2">
    <source>
        <dbReference type="Proteomes" id="UP001234202"/>
    </source>
</evidence>
<protein>
    <submittedName>
        <fullName evidence="1">Uncharacterized protein</fullName>
    </submittedName>
</protein>
<dbReference type="Proteomes" id="UP001234202">
    <property type="component" value="Unassembled WGS sequence"/>
</dbReference>
<organism evidence="1 2">
    <name type="scientific">Naganishia onofrii</name>
    <dbReference type="NCBI Taxonomy" id="1851511"/>
    <lineage>
        <taxon>Eukaryota</taxon>
        <taxon>Fungi</taxon>
        <taxon>Dikarya</taxon>
        <taxon>Basidiomycota</taxon>
        <taxon>Agaricomycotina</taxon>
        <taxon>Tremellomycetes</taxon>
        <taxon>Filobasidiales</taxon>
        <taxon>Filobasidiaceae</taxon>
        <taxon>Naganishia</taxon>
    </lineage>
</organism>
<accession>A0ACC2XVT6</accession>
<comment type="caution">
    <text evidence="1">The sequence shown here is derived from an EMBL/GenBank/DDBJ whole genome shotgun (WGS) entry which is preliminary data.</text>
</comment>
<proteinExistence type="predicted"/>
<sequence length="149" mass="16667">MSVSTERLILEPLAGQSVDTDLITTQPPPFIDITTPGSAHQTSSDIKTSSSMSDANVLQRAEKPQFVDSMIDVKENIQDEQVSNVQDPYTEEAERLKGYTGPKVQVKILLMNSQNHVFVFEPETTIGRVKESVWHLWPSGKWRSRAAPQ</sequence>
<keyword evidence="2" id="KW-1185">Reference proteome</keyword>
<dbReference type="EMBL" id="JASBWV010000003">
    <property type="protein sequence ID" value="KAJ9127136.1"/>
    <property type="molecule type" value="Genomic_DNA"/>
</dbReference>
<gene>
    <name evidence="1" type="ORF">QFC24_001373</name>
</gene>
<reference evidence="1" key="1">
    <citation type="submission" date="2023-04" db="EMBL/GenBank/DDBJ databases">
        <title>Draft Genome sequencing of Naganishia species isolated from polar environments using Oxford Nanopore Technology.</title>
        <authorList>
            <person name="Leo P."/>
            <person name="Venkateswaran K."/>
        </authorList>
    </citation>
    <scope>NUCLEOTIDE SEQUENCE</scope>
    <source>
        <strain evidence="1">DBVPG 5303</strain>
    </source>
</reference>